<dbReference type="Gene3D" id="1.10.12.10">
    <property type="entry name" value="Lyase 2-enoyl-coa Hydratase, Chain A, domain 2"/>
    <property type="match status" value="1"/>
</dbReference>
<organism evidence="5 6">
    <name type="scientific">Actinocatenispora thailandica</name>
    <dbReference type="NCBI Taxonomy" id="227318"/>
    <lineage>
        <taxon>Bacteria</taxon>
        <taxon>Bacillati</taxon>
        <taxon>Actinomycetota</taxon>
        <taxon>Actinomycetes</taxon>
        <taxon>Micromonosporales</taxon>
        <taxon>Micromonosporaceae</taxon>
        <taxon>Actinocatenispora</taxon>
    </lineage>
</organism>
<dbReference type="EMBL" id="AP023355">
    <property type="protein sequence ID" value="BCJ35105.1"/>
    <property type="molecule type" value="Genomic_DNA"/>
</dbReference>
<reference evidence="5 6" key="1">
    <citation type="submission" date="2020-08" db="EMBL/GenBank/DDBJ databases">
        <title>Whole genome shotgun sequence of Actinocatenispora thailandica NBRC 105041.</title>
        <authorList>
            <person name="Komaki H."/>
            <person name="Tamura T."/>
        </authorList>
    </citation>
    <scope>NUCLEOTIDE SEQUENCE [LARGE SCALE GENOMIC DNA]</scope>
    <source>
        <strain evidence="5 6">NBRC 105041</strain>
    </source>
</reference>
<dbReference type="Pfam" id="PF00378">
    <property type="entry name" value="ECH_1"/>
    <property type="match status" value="1"/>
</dbReference>
<protein>
    <submittedName>
        <fullName evidence="5">Enoyl-CoA hydratase</fullName>
    </submittedName>
</protein>
<keyword evidence="2" id="KW-0443">Lipid metabolism</keyword>
<dbReference type="Proteomes" id="UP000611640">
    <property type="component" value="Chromosome"/>
</dbReference>
<dbReference type="PANTHER" id="PTHR11941">
    <property type="entry name" value="ENOYL-COA HYDRATASE-RELATED"/>
    <property type="match status" value="1"/>
</dbReference>
<dbReference type="SUPFAM" id="SSF52096">
    <property type="entry name" value="ClpP/crotonase"/>
    <property type="match status" value="1"/>
</dbReference>
<evidence type="ECO:0000313" key="5">
    <source>
        <dbReference type="EMBL" id="BCJ35105.1"/>
    </source>
</evidence>
<accession>A0A7R7DP78</accession>
<dbReference type="GO" id="GO:0016829">
    <property type="term" value="F:lyase activity"/>
    <property type="evidence" value="ECO:0007669"/>
    <property type="project" value="UniProtKB-KW"/>
</dbReference>
<keyword evidence="6" id="KW-1185">Reference proteome</keyword>
<evidence type="ECO:0000313" key="6">
    <source>
        <dbReference type="Proteomes" id="UP000611640"/>
    </source>
</evidence>
<gene>
    <name evidence="5" type="ORF">Athai_26080</name>
</gene>
<dbReference type="PROSITE" id="PS00166">
    <property type="entry name" value="ENOYL_COA_HYDRATASE"/>
    <property type="match status" value="1"/>
</dbReference>
<keyword evidence="3" id="KW-0456">Lyase</keyword>
<evidence type="ECO:0000256" key="1">
    <source>
        <dbReference type="ARBA" id="ARBA00005254"/>
    </source>
</evidence>
<dbReference type="KEGG" id="atl:Athai_26080"/>
<evidence type="ECO:0000256" key="3">
    <source>
        <dbReference type="ARBA" id="ARBA00023239"/>
    </source>
</evidence>
<dbReference type="InterPro" id="IPR018376">
    <property type="entry name" value="Enoyl-CoA_hyd/isom_CS"/>
</dbReference>
<dbReference type="CDD" id="cd06558">
    <property type="entry name" value="crotonase-like"/>
    <property type="match status" value="1"/>
</dbReference>
<dbReference type="InterPro" id="IPR014748">
    <property type="entry name" value="Enoyl-CoA_hydra_C"/>
</dbReference>
<dbReference type="InterPro" id="IPR001753">
    <property type="entry name" value="Enoyl-CoA_hydra/iso"/>
</dbReference>
<evidence type="ECO:0000256" key="4">
    <source>
        <dbReference type="RuleBase" id="RU003707"/>
    </source>
</evidence>
<dbReference type="PANTHER" id="PTHR11941:SF169">
    <property type="entry name" value="(7AS)-7A-METHYL-1,5-DIOXO-2,3,5,6,7,7A-HEXAHYDRO-1H-INDENE-CARBOXYL-COA HYDROLASE"/>
    <property type="match status" value="1"/>
</dbReference>
<comment type="similarity">
    <text evidence="1 4">Belongs to the enoyl-CoA hydratase/isomerase family.</text>
</comment>
<dbReference type="GO" id="GO:0006635">
    <property type="term" value="P:fatty acid beta-oxidation"/>
    <property type="evidence" value="ECO:0007669"/>
    <property type="project" value="TreeGrafter"/>
</dbReference>
<sequence length="262" mass="27158">MPAEQDPSTSGDVLWSVADDVATVTLNRPEVYNAQTPQMWAQLREIGRELSGDVRVVVVRGAGRAFSAGLDTAVLAGTGSGDPGLLGLAELPADQCADVIAEFQQAFDWLRRPDLLSVAAVQGHAVGAGFQLALACDLRIVADDAQFTMAETSLGLVPDLGGTKHLVDLVGYSHALEICVTGRRVGAAEAYRLGLATLSVPVAELATATGDLVAALRAAPRAAAVETKALLRSAAGNDLPGQLAAEREAQVRRIADLAGRGE</sequence>
<dbReference type="Gene3D" id="3.90.226.10">
    <property type="entry name" value="2-enoyl-CoA Hydratase, Chain A, domain 1"/>
    <property type="match status" value="1"/>
</dbReference>
<dbReference type="RefSeq" id="WP_239156899.1">
    <property type="nucleotide sequence ID" value="NZ_AP023355.1"/>
</dbReference>
<name>A0A7R7DP78_9ACTN</name>
<dbReference type="InterPro" id="IPR029045">
    <property type="entry name" value="ClpP/crotonase-like_dom_sf"/>
</dbReference>
<proteinExistence type="inferred from homology"/>
<dbReference type="AlphaFoldDB" id="A0A7R7DP78"/>
<evidence type="ECO:0000256" key="2">
    <source>
        <dbReference type="ARBA" id="ARBA00023098"/>
    </source>
</evidence>